<dbReference type="InterPro" id="IPR011042">
    <property type="entry name" value="6-blade_b-propeller_TolB-like"/>
</dbReference>
<evidence type="ECO:0008006" key="7">
    <source>
        <dbReference type="Google" id="ProtNLM"/>
    </source>
</evidence>
<comment type="caution">
    <text evidence="5">The sequence shown here is derived from an EMBL/GenBank/DDBJ whole genome shotgun (WGS) entry which is preliminary data.</text>
</comment>
<keyword evidence="3" id="KW-0325">Glycoprotein</keyword>
<dbReference type="Gene3D" id="2.120.10.30">
    <property type="entry name" value="TolB, C-terminal domain"/>
    <property type="match status" value="2"/>
</dbReference>
<dbReference type="PROSITE" id="PS51257">
    <property type="entry name" value="PROKAR_LIPOPROTEIN"/>
    <property type="match status" value="1"/>
</dbReference>
<evidence type="ECO:0000256" key="3">
    <source>
        <dbReference type="ARBA" id="ARBA00023180"/>
    </source>
</evidence>
<reference evidence="5 6" key="1">
    <citation type="submission" date="2019-12" db="EMBL/GenBank/DDBJ databases">
        <title>Comparative genomics gives insights into the taxonomy of the Azoarcus-Aromatoleum group and reveals separate origins of nif in the plant-associated Azoarcus and non-plant-associated Aromatoleum sub-groups.</title>
        <authorList>
            <person name="Lafos M."/>
            <person name="Maluk M."/>
            <person name="Batista M."/>
            <person name="Junghare M."/>
            <person name="Carmona M."/>
            <person name="Faoro H."/>
            <person name="Cruz L.M."/>
            <person name="Battistoni F."/>
            <person name="De Souza E."/>
            <person name="Pedrosa F."/>
            <person name="Chen W.-M."/>
            <person name="Poole P.S."/>
            <person name="Dixon R.A."/>
            <person name="James E.K."/>
        </authorList>
    </citation>
    <scope>NUCLEOTIDE SEQUENCE [LARGE SCALE GENOMIC DNA]</scope>
    <source>
        <strain evidence="5 6">22Lin</strain>
    </source>
</reference>
<protein>
    <recommendedName>
        <fullName evidence="7">6-bladed beta-propeller</fullName>
    </recommendedName>
</protein>
<name>A0ABX1Q6R3_9RHOO</name>
<feature type="repeat" description="NHL" evidence="4">
    <location>
        <begin position="211"/>
        <end position="254"/>
    </location>
</feature>
<evidence type="ECO:0000256" key="1">
    <source>
        <dbReference type="ARBA" id="ARBA00022729"/>
    </source>
</evidence>
<keyword evidence="6" id="KW-1185">Reference proteome</keyword>
<evidence type="ECO:0000313" key="5">
    <source>
        <dbReference type="EMBL" id="NMG74063.1"/>
    </source>
</evidence>
<organism evidence="5 6">
    <name type="scientific">Aromatoleum diolicum</name>
    <dbReference type="NCBI Taxonomy" id="75796"/>
    <lineage>
        <taxon>Bacteria</taxon>
        <taxon>Pseudomonadati</taxon>
        <taxon>Pseudomonadota</taxon>
        <taxon>Betaproteobacteria</taxon>
        <taxon>Rhodocyclales</taxon>
        <taxon>Rhodocyclaceae</taxon>
        <taxon>Aromatoleum</taxon>
    </lineage>
</organism>
<dbReference type="SUPFAM" id="SSF101898">
    <property type="entry name" value="NHL repeat"/>
    <property type="match status" value="1"/>
</dbReference>
<dbReference type="CDD" id="cd14962">
    <property type="entry name" value="NHL_like_6"/>
    <property type="match status" value="1"/>
</dbReference>
<dbReference type="PANTHER" id="PTHR10680:SF28">
    <property type="entry name" value="SMP-30_GLUCONOLACTONASE_LRE-LIKE REGION DOMAIN-CONTAINING PROTEIN"/>
    <property type="match status" value="1"/>
</dbReference>
<evidence type="ECO:0000313" key="6">
    <source>
        <dbReference type="Proteomes" id="UP000648984"/>
    </source>
</evidence>
<dbReference type="EMBL" id="WTVQ01000005">
    <property type="protein sequence ID" value="NMG74063.1"/>
    <property type="molecule type" value="Genomic_DNA"/>
</dbReference>
<dbReference type="RefSeq" id="WP_169259213.1">
    <property type="nucleotide sequence ID" value="NZ_WTVQ01000005.1"/>
</dbReference>
<dbReference type="PANTHER" id="PTHR10680">
    <property type="entry name" value="PEPTIDYL-GLYCINE ALPHA-AMIDATING MONOOXYGENASE"/>
    <property type="match status" value="1"/>
</dbReference>
<dbReference type="InterPro" id="IPR001258">
    <property type="entry name" value="NHL_repeat"/>
</dbReference>
<evidence type="ECO:0000256" key="4">
    <source>
        <dbReference type="PROSITE-ProRule" id="PRU00504"/>
    </source>
</evidence>
<accession>A0ABX1Q6R3</accession>
<gene>
    <name evidence="5" type="ORF">GPA25_04765</name>
</gene>
<proteinExistence type="predicted"/>
<keyword evidence="1" id="KW-0732">Signal</keyword>
<sequence>MLRTLVTSIMVATTVALLSGCATEKGSVSEKEHVIQLQWPAPPDPARYAYEITLRAAADIEKETEDQRLKRMLTGGSSSGEPLYKKPSAIAARKGRVYVADPPTASIVVFDAARRKTFRIGVREPNNSPRPVSLSVDDKSNVYVLDSKLKKVMVYDSLGLFQFSVGDPKAFAKPVGVAVSGDGQKIFIVDRGSIEEDDHKVIAYAPDGSELYRIGPRGHGEGQLNVPLAATVAPDGSLLVLDSGNFRIQSFDTEGRYRFSFGEAGAGLGQFSRPRSIATDREGKIFVSDASFNNVQIFDPTGRLLMWIGNSGLRNNPGEFGLLAGVAADETGRLYIADHFHNKVEVYRPVLTAEPGKTGK</sequence>
<dbReference type="PROSITE" id="PS51125">
    <property type="entry name" value="NHL"/>
    <property type="match status" value="2"/>
</dbReference>
<dbReference type="Proteomes" id="UP000648984">
    <property type="component" value="Unassembled WGS sequence"/>
</dbReference>
<keyword evidence="2" id="KW-0677">Repeat</keyword>
<feature type="repeat" description="NHL" evidence="4">
    <location>
        <begin position="258"/>
        <end position="301"/>
    </location>
</feature>
<evidence type="ECO:0000256" key="2">
    <source>
        <dbReference type="ARBA" id="ARBA00022737"/>
    </source>
</evidence>